<dbReference type="RefSeq" id="WP_083561606.1">
    <property type="nucleotide sequence ID" value="NZ_AQQV01000002.1"/>
</dbReference>
<dbReference type="PANTHER" id="PTHR47752:SF1">
    <property type="entry name" value="HTH-TYPE TRANSCRIPTIONAL REPRESSOR FABR"/>
    <property type="match status" value="1"/>
</dbReference>
<dbReference type="OrthoDB" id="8617654at2"/>
<feature type="domain" description="HTH tetR-type" evidence="3">
    <location>
        <begin position="12"/>
        <end position="73"/>
    </location>
</feature>
<gene>
    <name evidence="4" type="ORF">ATO7_09997</name>
</gene>
<evidence type="ECO:0000256" key="2">
    <source>
        <dbReference type="PROSITE-ProRule" id="PRU00335"/>
    </source>
</evidence>
<sequence>MPASSHHRGKQHINRQDLLDAALRLLGPNRSVSTLGLREVARAADIAPNSFYRHFRDIDELAVALIEQAGGALRTIIREARNRVSNDRSAVVSSVETFMEQLEADEKYLHLLLREGSAGSTAFKQAIERQLQYFETELQEDLVRLSSAAGRPLSRPDLVSKAITRMIFALGGTAMDQNSDQREQTAQQMIIIIRMIIAGSLILPRQHAGL</sequence>
<dbReference type="NCBIfam" id="NF008402">
    <property type="entry name" value="PRK11202.1"/>
    <property type="match status" value="1"/>
</dbReference>
<keyword evidence="5" id="KW-1185">Reference proteome</keyword>
<protein>
    <submittedName>
        <fullName evidence="4">Transcriptional regulator</fullName>
    </submittedName>
</protein>
<dbReference type="Pfam" id="PF00440">
    <property type="entry name" value="TetR_N"/>
    <property type="match status" value="1"/>
</dbReference>
<organism evidence="4 5">
    <name type="scientific">Oceanococcus atlanticus</name>
    <dbReference type="NCBI Taxonomy" id="1317117"/>
    <lineage>
        <taxon>Bacteria</taxon>
        <taxon>Pseudomonadati</taxon>
        <taxon>Pseudomonadota</taxon>
        <taxon>Gammaproteobacteria</taxon>
        <taxon>Chromatiales</taxon>
        <taxon>Oceanococcaceae</taxon>
        <taxon>Oceanococcus</taxon>
    </lineage>
</organism>
<dbReference type="STRING" id="1317117.ATO7_09997"/>
<dbReference type="InterPro" id="IPR001647">
    <property type="entry name" value="HTH_TetR"/>
</dbReference>
<keyword evidence="1 2" id="KW-0238">DNA-binding</keyword>
<name>A0A1Y1SEE1_9GAMM</name>
<evidence type="ECO:0000313" key="5">
    <source>
        <dbReference type="Proteomes" id="UP000192342"/>
    </source>
</evidence>
<evidence type="ECO:0000259" key="3">
    <source>
        <dbReference type="PROSITE" id="PS50977"/>
    </source>
</evidence>
<dbReference type="InterPro" id="IPR009057">
    <property type="entry name" value="Homeodomain-like_sf"/>
</dbReference>
<feature type="DNA-binding region" description="H-T-H motif" evidence="2">
    <location>
        <begin position="36"/>
        <end position="55"/>
    </location>
</feature>
<dbReference type="PANTHER" id="PTHR47752">
    <property type="entry name" value="HTH-TYPE TRANSCRIPTIONAL REPRESSOR FABR"/>
    <property type="match status" value="1"/>
</dbReference>
<dbReference type="GO" id="GO:0003677">
    <property type="term" value="F:DNA binding"/>
    <property type="evidence" value="ECO:0007669"/>
    <property type="project" value="UniProtKB-UniRule"/>
</dbReference>
<dbReference type="AlphaFoldDB" id="A0A1Y1SEE1"/>
<reference evidence="4 5" key="1">
    <citation type="submission" date="2013-04" db="EMBL/GenBank/DDBJ databases">
        <title>Oceanococcus atlanticus 22II-S10r2 Genome Sequencing.</title>
        <authorList>
            <person name="Lai Q."/>
            <person name="Li G."/>
            <person name="Shao Z."/>
        </authorList>
    </citation>
    <scope>NUCLEOTIDE SEQUENCE [LARGE SCALE GENOMIC DNA]</scope>
    <source>
        <strain evidence="4 5">22II-S10r2</strain>
    </source>
</reference>
<dbReference type="Gene3D" id="1.10.10.60">
    <property type="entry name" value="Homeodomain-like"/>
    <property type="match status" value="1"/>
</dbReference>
<evidence type="ECO:0000313" key="4">
    <source>
        <dbReference type="EMBL" id="ORE87365.1"/>
    </source>
</evidence>
<dbReference type="EMBL" id="AQQV01000002">
    <property type="protein sequence ID" value="ORE87365.1"/>
    <property type="molecule type" value="Genomic_DNA"/>
</dbReference>
<proteinExistence type="predicted"/>
<evidence type="ECO:0000256" key="1">
    <source>
        <dbReference type="ARBA" id="ARBA00023125"/>
    </source>
</evidence>
<dbReference type="SUPFAM" id="SSF46689">
    <property type="entry name" value="Homeodomain-like"/>
    <property type="match status" value="1"/>
</dbReference>
<dbReference type="Proteomes" id="UP000192342">
    <property type="component" value="Unassembled WGS sequence"/>
</dbReference>
<dbReference type="PROSITE" id="PS50977">
    <property type="entry name" value="HTH_TETR_2"/>
    <property type="match status" value="1"/>
</dbReference>
<accession>A0A1Y1SEE1</accession>
<dbReference type="Gene3D" id="1.10.357.10">
    <property type="entry name" value="Tetracycline Repressor, domain 2"/>
    <property type="match status" value="1"/>
</dbReference>
<comment type="caution">
    <text evidence="4">The sequence shown here is derived from an EMBL/GenBank/DDBJ whole genome shotgun (WGS) entry which is preliminary data.</text>
</comment>
<dbReference type="InterPro" id="IPR050692">
    <property type="entry name" value="HTH_transcr_repressor_FabR"/>
</dbReference>